<sequence>MSNRLNLALPFSVCQAEGCLKREGLMRCAACHVVTYCSRDHQTSHRPSHKFHCNLIKKALAKLNEEEAKLRAHTTDDDPFLPPNPFETAVGLFYTCEPTRTYMSARYDVVINQLNIRTGEAVEAALANLLDMLRLCRGDNMGVRSSIPALYLRLGRDQEAFDFLKWYADVTPDFDWGDVEKPMLDVKDADAFAPVELDSSGLGMDLSFKLALLLIKARLFVDVSLLEGFLQKLGKDAPADKMEIVEEEAMTNILSNRRDIVDAADYTPIMATLRRQMVDIYTNIMAHNKYIVPGLENPTRYSAAQPRAYTRGDEGEAILAYRNSWYSWAECPTVLQQILPLLKDVYRGERP</sequence>
<name>A0A9W8YM46_9PEZI</name>
<keyword evidence="6" id="KW-1185">Reference proteome</keyword>
<proteinExistence type="predicted"/>
<dbReference type="Proteomes" id="UP001140453">
    <property type="component" value="Unassembled WGS sequence"/>
</dbReference>
<evidence type="ECO:0000313" key="5">
    <source>
        <dbReference type="EMBL" id="KAJ4387403.1"/>
    </source>
</evidence>
<evidence type="ECO:0000256" key="2">
    <source>
        <dbReference type="ARBA" id="ARBA00022771"/>
    </source>
</evidence>
<keyword evidence="2" id="KW-0863">Zinc-finger</keyword>
<dbReference type="Pfam" id="PF01753">
    <property type="entry name" value="zf-MYND"/>
    <property type="match status" value="1"/>
</dbReference>
<evidence type="ECO:0000259" key="4">
    <source>
        <dbReference type="Pfam" id="PF01753"/>
    </source>
</evidence>
<keyword evidence="1" id="KW-0479">Metal-binding</keyword>
<dbReference type="Gene3D" id="6.10.140.2220">
    <property type="match status" value="1"/>
</dbReference>
<reference evidence="5" key="1">
    <citation type="submission" date="2022-10" db="EMBL/GenBank/DDBJ databases">
        <title>Tapping the CABI collections for fungal endophytes: first genome assemblies for Collariella, Neodidymelliopsis, Ascochyta clinopodiicola, Didymella pomorum, Didymosphaeria variabile, Neocosmospora piperis and Neocucurbitaria cava.</title>
        <authorList>
            <person name="Hill R."/>
        </authorList>
    </citation>
    <scope>NUCLEOTIDE SEQUENCE</scope>
    <source>
        <strain evidence="5">IMI 355082</strain>
    </source>
</reference>
<dbReference type="InterPro" id="IPR002893">
    <property type="entry name" value="Znf_MYND"/>
</dbReference>
<organism evidence="5 6">
    <name type="scientific">Gnomoniopsis smithogilvyi</name>
    <dbReference type="NCBI Taxonomy" id="1191159"/>
    <lineage>
        <taxon>Eukaryota</taxon>
        <taxon>Fungi</taxon>
        <taxon>Dikarya</taxon>
        <taxon>Ascomycota</taxon>
        <taxon>Pezizomycotina</taxon>
        <taxon>Sordariomycetes</taxon>
        <taxon>Sordariomycetidae</taxon>
        <taxon>Diaporthales</taxon>
        <taxon>Gnomoniaceae</taxon>
        <taxon>Gnomoniopsis</taxon>
    </lineage>
</organism>
<dbReference type="AlphaFoldDB" id="A0A9W8YM46"/>
<evidence type="ECO:0000256" key="3">
    <source>
        <dbReference type="ARBA" id="ARBA00022833"/>
    </source>
</evidence>
<comment type="caution">
    <text evidence="5">The sequence shown here is derived from an EMBL/GenBank/DDBJ whole genome shotgun (WGS) entry which is preliminary data.</text>
</comment>
<protein>
    <recommendedName>
        <fullName evidence="4">MYND-type domain-containing protein</fullName>
    </recommendedName>
</protein>
<evidence type="ECO:0000313" key="6">
    <source>
        <dbReference type="Proteomes" id="UP001140453"/>
    </source>
</evidence>
<feature type="domain" description="MYND-type" evidence="4">
    <location>
        <begin position="14"/>
        <end position="53"/>
    </location>
</feature>
<dbReference type="SUPFAM" id="SSF144232">
    <property type="entry name" value="HIT/MYND zinc finger-like"/>
    <property type="match status" value="1"/>
</dbReference>
<gene>
    <name evidence="5" type="ORF">N0V93_007994</name>
</gene>
<keyword evidence="3" id="KW-0862">Zinc</keyword>
<dbReference type="GO" id="GO:0008270">
    <property type="term" value="F:zinc ion binding"/>
    <property type="evidence" value="ECO:0007669"/>
    <property type="project" value="UniProtKB-KW"/>
</dbReference>
<dbReference type="EMBL" id="JAPEVB010000005">
    <property type="protein sequence ID" value="KAJ4387403.1"/>
    <property type="molecule type" value="Genomic_DNA"/>
</dbReference>
<dbReference type="OrthoDB" id="5952526at2759"/>
<evidence type="ECO:0000256" key="1">
    <source>
        <dbReference type="ARBA" id="ARBA00022723"/>
    </source>
</evidence>
<accession>A0A9W8YM46</accession>